<dbReference type="Pfam" id="PF15035">
    <property type="entry name" value="Rootletin"/>
    <property type="match status" value="1"/>
</dbReference>
<evidence type="ECO:0000256" key="1">
    <source>
        <dbReference type="ARBA" id="ARBA00023054"/>
    </source>
</evidence>
<evidence type="ECO:0000256" key="3">
    <source>
        <dbReference type="SAM" id="MobiDB-lite"/>
    </source>
</evidence>
<feature type="coiled-coil region" evidence="2">
    <location>
        <begin position="80"/>
        <end position="114"/>
    </location>
</feature>
<feature type="coiled-coil region" evidence="2">
    <location>
        <begin position="294"/>
        <end position="363"/>
    </location>
</feature>
<dbReference type="OrthoDB" id="3549872at2759"/>
<proteinExistence type="predicted"/>
<evidence type="ECO:0000259" key="4">
    <source>
        <dbReference type="Pfam" id="PF15035"/>
    </source>
</evidence>
<feature type="domain" description="Rootletin-like coiled-coil" evidence="4">
    <location>
        <begin position="11"/>
        <end position="168"/>
    </location>
</feature>
<evidence type="ECO:0000313" key="6">
    <source>
        <dbReference type="Proteomes" id="UP000053766"/>
    </source>
</evidence>
<keyword evidence="1 2" id="KW-0175">Coiled coil</keyword>
<feature type="compositionally biased region" description="Polar residues" evidence="3">
    <location>
        <begin position="255"/>
        <end position="270"/>
    </location>
</feature>
<dbReference type="InterPro" id="IPR055167">
    <property type="entry name" value="Rootletin-like_CC"/>
</dbReference>
<organism evidence="5 6">
    <name type="scientific">Dictyocaulus viviparus</name>
    <name type="common">Bovine lungworm</name>
    <dbReference type="NCBI Taxonomy" id="29172"/>
    <lineage>
        <taxon>Eukaryota</taxon>
        <taxon>Metazoa</taxon>
        <taxon>Ecdysozoa</taxon>
        <taxon>Nematoda</taxon>
        <taxon>Chromadorea</taxon>
        <taxon>Rhabditida</taxon>
        <taxon>Rhabditina</taxon>
        <taxon>Rhabditomorpha</taxon>
        <taxon>Strongyloidea</taxon>
        <taxon>Metastrongylidae</taxon>
        <taxon>Dictyocaulus</taxon>
    </lineage>
</organism>
<gene>
    <name evidence="5" type="ORF">DICVIV_02590</name>
</gene>
<dbReference type="AlphaFoldDB" id="A0A0D8Y3F5"/>
<sequence>MRGHMLFWRLQKIAELESSSCDFRHDYSPIFLSSPRLLQYSEEIRDSENENIDEIISRLKNELFKNNTLEEINYMLREENDAALEANDNLRQDVVQLSRTLEQLERGVRNDRERFNIENARYRNHMEQQHRRLTELWKSFMALKRKVRDLHASTASDLDKQLTEFTRCAAIVKKAIRHTEFKNAEWRDKAVKEKDIMLEEVMVKYELLSTTQIETEKQLLEKTRQLQRLQEEFQQTRKNYYDLESALARICSMIQHSSPSSQQRARSESPSFPRMANDAIRKIRSVLTMRAAEIKEVNMRFEHAELEVNRLKKQIDLYENEKRSQKDYERRRDQEANERELQLVAMENDLRRTVERLSTLEQDRNMKESLITTMQNTLTSTHRNHKEFIEGLVSNHRDELIAREKLHEREVTERLNEVCPLFFFI</sequence>
<protein>
    <recommendedName>
        <fullName evidence="4">Rootletin-like coiled-coil domain-containing protein</fullName>
    </recommendedName>
</protein>
<reference evidence="5 6" key="1">
    <citation type="submission" date="2013-11" db="EMBL/GenBank/DDBJ databases">
        <title>Draft genome of the bovine lungworm Dictyocaulus viviparus.</title>
        <authorList>
            <person name="Mitreva M."/>
        </authorList>
    </citation>
    <scope>NUCLEOTIDE SEQUENCE [LARGE SCALE GENOMIC DNA]</scope>
    <source>
        <strain evidence="5 6">HannoverDv2000</strain>
    </source>
</reference>
<dbReference type="EMBL" id="KN716188">
    <property type="protein sequence ID" value="KJH51225.1"/>
    <property type="molecule type" value="Genomic_DNA"/>
</dbReference>
<feature type="region of interest" description="Disordered" evidence="3">
    <location>
        <begin position="255"/>
        <end position="275"/>
    </location>
</feature>
<dbReference type="Proteomes" id="UP000053766">
    <property type="component" value="Unassembled WGS sequence"/>
</dbReference>
<name>A0A0D8Y3F5_DICVI</name>
<keyword evidence="6" id="KW-1185">Reference proteome</keyword>
<evidence type="ECO:0000256" key="2">
    <source>
        <dbReference type="SAM" id="Coils"/>
    </source>
</evidence>
<feature type="coiled-coil region" evidence="2">
    <location>
        <begin position="212"/>
        <end position="246"/>
    </location>
</feature>
<accession>A0A0D8Y3F5</accession>
<evidence type="ECO:0000313" key="5">
    <source>
        <dbReference type="EMBL" id="KJH51225.1"/>
    </source>
</evidence>
<dbReference type="STRING" id="29172.A0A0D8Y3F5"/>
<reference evidence="6" key="2">
    <citation type="journal article" date="2016" name="Sci. Rep.">
        <title>Dictyocaulus viviparus genome, variome and transcriptome elucidate lungworm biology and support future intervention.</title>
        <authorList>
            <person name="McNulty S.N."/>
            <person name="Strube C."/>
            <person name="Rosa B.A."/>
            <person name="Martin J.C."/>
            <person name="Tyagi R."/>
            <person name="Choi Y.J."/>
            <person name="Wang Q."/>
            <person name="Hallsworth Pepin K."/>
            <person name="Zhang X."/>
            <person name="Ozersky P."/>
            <person name="Wilson R.K."/>
            <person name="Sternberg P.W."/>
            <person name="Gasser R.B."/>
            <person name="Mitreva M."/>
        </authorList>
    </citation>
    <scope>NUCLEOTIDE SEQUENCE [LARGE SCALE GENOMIC DNA]</scope>
    <source>
        <strain evidence="6">HannoverDv2000</strain>
    </source>
</reference>